<dbReference type="AlphaFoldDB" id="A0A5N5D6B9"/>
<reference evidence="4 5" key="1">
    <citation type="journal article" date="2019" name="Sci. Rep.">
        <title>A multi-omics analysis of the grapevine pathogen Lasiodiplodia theobromae reveals that temperature affects the expression of virulence- and pathogenicity-related genes.</title>
        <authorList>
            <person name="Felix C."/>
            <person name="Meneses R."/>
            <person name="Goncalves M.F.M."/>
            <person name="Tilleman L."/>
            <person name="Duarte A.S."/>
            <person name="Jorrin-Novo J.V."/>
            <person name="Van de Peer Y."/>
            <person name="Deforce D."/>
            <person name="Van Nieuwerburgh F."/>
            <person name="Esteves A.C."/>
            <person name="Alves A."/>
        </authorList>
    </citation>
    <scope>NUCLEOTIDE SEQUENCE [LARGE SCALE GENOMIC DNA]</scope>
    <source>
        <strain evidence="4 5">LA-SOL3</strain>
    </source>
</reference>
<organism evidence="4 5">
    <name type="scientific">Lasiodiplodia theobromae</name>
    <dbReference type="NCBI Taxonomy" id="45133"/>
    <lineage>
        <taxon>Eukaryota</taxon>
        <taxon>Fungi</taxon>
        <taxon>Dikarya</taxon>
        <taxon>Ascomycota</taxon>
        <taxon>Pezizomycotina</taxon>
        <taxon>Dothideomycetes</taxon>
        <taxon>Dothideomycetes incertae sedis</taxon>
        <taxon>Botryosphaeriales</taxon>
        <taxon>Botryosphaeriaceae</taxon>
        <taxon>Lasiodiplodia</taxon>
    </lineage>
</organism>
<dbReference type="InterPro" id="IPR011333">
    <property type="entry name" value="SKP1/BTB/POZ_sf"/>
</dbReference>
<dbReference type="InterPro" id="IPR000210">
    <property type="entry name" value="BTB/POZ_dom"/>
</dbReference>
<protein>
    <submittedName>
        <fullName evidence="4">Chromosome partition protein Smc</fullName>
    </submittedName>
</protein>
<evidence type="ECO:0000313" key="5">
    <source>
        <dbReference type="Proteomes" id="UP000325902"/>
    </source>
</evidence>
<dbReference type="Pfam" id="PF00651">
    <property type="entry name" value="BTB"/>
    <property type="match status" value="1"/>
</dbReference>
<dbReference type="Proteomes" id="UP000325902">
    <property type="component" value="Unassembled WGS sequence"/>
</dbReference>
<dbReference type="PANTHER" id="PTHR47843">
    <property type="entry name" value="BTB DOMAIN-CONTAINING PROTEIN-RELATED"/>
    <property type="match status" value="1"/>
</dbReference>
<evidence type="ECO:0000259" key="3">
    <source>
        <dbReference type="PROSITE" id="PS50097"/>
    </source>
</evidence>
<dbReference type="Gene3D" id="3.30.710.10">
    <property type="entry name" value="Potassium Channel Kv1.1, Chain A"/>
    <property type="match status" value="1"/>
</dbReference>
<dbReference type="SMART" id="SM00225">
    <property type="entry name" value="BTB"/>
    <property type="match status" value="1"/>
</dbReference>
<feature type="domain" description="BTB" evidence="3">
    <location>
        <begin position="20"/>
        <end position="88"/>
    </location>
</feature>
<dbReference type="PROSITE" id="PS50097">
    <property type="entry name" value="BTB"/>
    <property type="match status" value="1"/>
</dbReference>
<evidence type="ECO:0000256" key="1">
    <source>
        <dbReference type="SAM" id="Coils"/>
    </source>
</evidence>
<accession>A0A5N5D6B9</accession>
<dbReference type="Gene3D" id="1.10.287.1490">
    <property type="match status" value="1"/>
</dbReference>
<comment type="caution">
    <text evidence="4">The sequence shown here is derived from an EMBL/GenBank/DDBJ whole genome shotgun (WGS) entry which is preliminary data.</text>
</comment>
<dbReference type="EMBL" id="VCHE01000061">
    <property type="protein sequence ID" value="KAB2573309.1"/>
    <property type="molecule type" value="Genomic_DNA"/>
</dbReference>
<proteinExistence type="predicted"/>
<dbReference type="OrthoDB" id="6359816at2759"/>
<dbReference type="CDD" id="cd18186">
    <property type="entry name" value="BTB_POZ_ZBTB_KLHL-like"/>
    <property type="match status" value="1"/>
</dbReference>
<feature type="coiled-coil region" evidence="1">
    <location>
        <begin position="222"/>
        <end position="305"/>
    </location>
</feature>
<dbReference type="PANTHER" id="PTHR47843:SF5">
    <property type="entry name" value="BTB_POZ DOMAIN PROTEIN"/>
    <property type="match status" value="1"/>
</dbReference>
<evidence type="ECO:0000313" key="4">
    <source>
        <dbReference type="EMBL" id="KAB2573309.1"/>
    </source>
</evidence>
<gene>
    <name evidence="4" type="primary">smc_0</name>
    <name evidence="4" type="ORF">DBV05_g8035</name>
</gene>
<name>A0A5N5D6B9_9PEZI</name>
<sequence>MAGLPGNDAIYKAVESGDYCDLRLRLSDDTELKVHRVVLCTQCEFFANAMKPGRFLANSSVIDMKHDPPQAIKRLVEFLYTGHYTVKGPDNSDTDEPTSHAAGLESPPDEDAEPLLAHADVYIISKLYEVAKLEEEAFNAIKSALEEPKTLEVFPRLVQTIYASVSEAACSVHDELSYYALSHASELISGNHLQAMIQNAPDLTEKLIRHLVSSNSTKTEQLLAADVDIKRLEDKAKEASAEIEKLQNKAKEVNAEIEKEQNKAKGADPEIKKLQDKVKEADAEIKKLKIRVEGKNDELELLYNRVNRGDTQIRRLKDDLNDIQCYRCSRCCQHFEMVMPAGYRYITCPLCGHERKAGSWRRCE</sequence>
<keyword evidence="1" id="KW-0175">Coiled coil</keyword>
<evidence type="ECO:0000256" key="2">
    <source>
        <dbReference type="SAM" id="MobiDB-lite"/>
    </source>
</evidence>
<feature type="region of interest" description="Disordered" evidence="2">
    <location>
        <begin position="87"/>
        <end position="112"/>
    </location>
</feature>
<keyword evidence="5" id="KW-1185">Reference proteome</keyword>
<dbReference type="SUPFAM" id="SSF54695">
    <property type="entry name" value="POZ domain"/>
    <property type="match status" value="1"/>
</dbReference>